<protein>
    <recommendedName>
        <fullName evidence="6">RNA-binding protein KhpB</fullName>
    </recommendedName>
    <alternativeName>
        <fullName evidence="6">RNA-binding protein EloR</fullName>
    </alternativeName>
</protein>
<dbReference type="Pfam" id="PF01424">
    <property type="entry name" value="R3H"/>
    <property type="match status" value="1"/>
</dbReference>
<proteinExistence type="inferred from homology"/>
<dbReference type="InterPro" id="IPR038008">
    <property type="entry name" value="Jag_KH"/>
</dbReference>
<comment type="domain">
    <text evidence="6">Has an N-terminal Jag-N domain and 2 RNA-binding domains (KH and R3H).</text>
</comment>
<gene>
    <name evidence="6" type="primary">khpB</name>
    <name evidence="6" type="synonym">eloR</name>
    <name evidence="8" type="ORF">S101395_05075</name>
</gene>
<evidence type="ECO:0000313" key="9">
    <source>
        <dbReference type="Proteomes" id="UP000196877"/>
    </source>
</evidence>
<keyword evidence="2 6" id="KW-0694">RNA-binding</keyword>
<evidence type="ECO:0000256" key="6">
    <source>
        <dbReference type="HAMAP-Rule" id="MF_00867"/>
    </source>
</evidence>
<evidence type="ECO:0000256" key="5">
    <source>
        <dbReference type="ARBA" id="ARBA00023316"/>
    </source>
</evidence>
<dbReference type="InterPro" id="IPR036867">
    <property type="entry name" value="R3H_dom_sf"/>
</dbReference>
<dbReference type="EMBL" id="CP021920">
    <property type="protein sequence ID" value="ASB91554.1"/>
    <property type="molecule type" value="Genomic_DNA"/>
</dbReference>
<evidence type="ECO:0000256" key="4">
    <source>
        <dbReference type="ARBA" id="ARBA00023186"/>
    </source>
</evidence>
<dbReference type="Gene3D" id="3.30.30.80">
    <property type="entry name" value="probable RNA-binding protein from clostridium symbiosum atcc 14940"/>
    <property type="match status" value="1"/>
</dbReference>
<dbReference type="InterPro" id="IPR001374">
    <property type="entry name" value="R3H_dom"/>
</dbReference>
<evidence type="ECO:0000256" key="1">
    <source>
        <dbReference type="ARBA" id="ARBA00022490"/>
    </source>
</evidence>
<dbReference type="Gene3D" id="3.30.1370.50">
    <property type="entry name" value="R3H-like domain"/>
    <property type="match status" value="1"/>
</dbReference>
<dbReference type="SMART" id="SM01245">
    <property type="entry name" value="Jag_N"/>
    <property type="match status" value="1"/>
</dbReference>
<feature type="domain" description="R3H" evidence="7">
    <location>
        <begin position="140"/>
        <end position="207"/>
    </location>
</feature>
<dbReference type="InterPro" id="IPR032782">
    <property type="entry name" value="KhpB_N"/>
</dbReference>
<keyword evidence="1 6" id="KW-0963">Cytoplasm</keyword>
<dbReference type="PROSITE" id="PS51061">
    <property type="entry name" value="R3H"/>
    <property type="match status" value="1"/>
</dbReference>
<dbReference type="Pfam" id="PF14804">
    <property type="entry name" value="Jag_N"/>
    <property type="match status" value="1"/>
</dbReference>
<dbReference type="NCBIfam" id="NF041568">
    <property type="entry name" value="Jag_EloR"/>
    <property type="match status" value="1"/>
</dbReference>
<comment type="subunit">
    <text evidence="6">Forms a complex with KhpA.</text>
</comment>
<keyword evidence="4 6" id="KW-0143">Chaperone</keyword>
<name>A0ABN5APE6_9BACI</name>
<dbReference type="InterPro" id="IPR038247">
    <property type="entry name" value="Jag_N_dom_sf"/>
</dbReference>
<dbReference type="HAMAP" id="MF_00867">
    <property type="entry name" value="KhpB"/>
    <property type="match status" value="1"/>
</dbReference>
<evidence type="ECO:0000256" key="2">
    <source>
        <dbReference type="ARBA" id="ARBA00022884"/>
    </source>
</evidence>
<dbReference type="InterPro" id="IPR039247">
    <property type="entry name" value="KhpB"/>
</dbReference>
<dbReference type="Pfam" id="PF13083">
    <property type="entry name" value="KH_KhpA-B"/>
    <property type="match status" value="1"/>
</dbReference>
<dbReference type="InterPro" id="IPR034079">
    <property type="entry name" value="R3H_KhpB"/>
</dbReference>
<comment type="subcellular location">
    <subcellularLocation>
        <location evidence="6">Cytoplasm</location>
    </subcellularLocation>
</comment>
<organism evidence="8 9">
    <name type="scientific">Bacillus sonorensis</name>
    <dbReference type="NCBI Taxonomy" id="119858"/>
    <lineage>
        <taxon>Bacteria</taxon>
        <taxon>Bacillati</taxon>
        <taxon>Bacillota</taxon>
        <taxon>Bacilli</taxon>
        <taxon>Bacillales</taxon>
        <taxon>Bacillaceae</taxon>
        <taxon>Bacillus</taxon>
    </lineage>
</organism>
<accession>A0ABN5APE6</accession>
<reference evidence="8 9" key="1">
    <citation type="submission" date="2017-06" db="EMBL/GenBank/DDBJ databases">
        <title>Genome sequence of Bacillus sonorensis strain SRCM101395.</title>
        <authorList>
            <person name="Cho S.H."/>
        </authorList>
    </citation>
    <scope>NUCLEOTIDE SEQUENCE [LARGE SCALE GENOMIC DNA]</scope>
    <source>
        <strain evidence="8 9">SRCM101395</strain>
    </source>
</reference>
<keyword evidence="5 6" id="KW-0961">Cell wall biogenesis/degradation</keyword>
<evidence type="ECO:0000256" key="3">
    <source>
        <dbReference type="ARBA" id="ARBA00022960"/>
    </source>
</evidence>
<evidence type="ECO:0000259" key="7">
    <source>
        <dbReference type="PROSITE" id="PS51061"/>
    </source>
</evidence>
<dbReference type="InterPro" id="IPR015946">
    <property type="entry name" value="KH_dom-like_a/b"/>
</dbReference>
<sequence>MKELTATGRTVDEAVQSGLEQLELQADDVEIAVLEQGKKGFLGIFGHQPAVVKIREKIDPVKEAKQYLENVILNMGIQAEVTAEEEQKRVIFQLKGDKTALLIGKRGQTLNALETLTQLVLNRHSDRYIQAVVDAEGYRDKRKETLKQLALKLAAQASRQKKDIHLEPMPSSERKVIHDTLSGYSNEIETYSTGEDHNRHLVISYKQQQQKTEVHQK</sequence>
<dbReference type="CDD" id="cd02644">
    <property type="entry name" value="R3H_jag"/>
    <property type="match status" value="1"/>
</dbReference>
<dbReference type="SUPFAM" id="SSF82708">
    <property type="entry name" value="R3H domain"/>
    <property type="match status" value="1"/>
</dbReference>
<evidence type="ECO:0000313" key="8">
    <source>
        <dbReference type="EMBL" id="ASB91554.1"/>
    </source>
</evidence>
<dbReference type="CDD" id="cd02414">
    <property type="entry name" value="KH-II_Jag"/>
    <property type="match status" value="1"/>
</dbReference>
<dbReference type="PANTHER" id="PTHR35800">
    <property type="entry name" value="PROTEIN JAG"/>
    <property type="match status" value="1"/>
</dbReference>
<dbReference type="Gene3D" id="3.30.300.20">
    <property type="match status" value="1"/>
</dbReference>
<dbReference type="GeneID" id="92855950"/>
<dbReference type="SMART" id="SM00393">
    <property type="entry name" value="R3H"/>
    <property type="match status" value="1"/>
</dbReference>
<dbReference type="RefSeq" id="WP_006639829.1">
    <property type="nucleotide sequence ID" value="NZ_CABJEH010000005.1"/>
</dbReference>
<feature type="region of interest" description="Jag_N domain" evidence="6">
    <location>
        <begin position="5"/>
        <end position="55"/>
    </location>
</feature>
<dbReference type="Proteomes" id="UP000196877">
    <property type="component" value="Chromosome"/>
</dbReference>
<keyword evidence="3 6" id="KW-0133">Cell shape</keyword>
<comment type="similarity">
    <text evidence="6">Belongs to the KhpB RNA-binding protein family.</text>
</comment>
<keyword evidence="9" id="KW-1185">Reference proteome</keyword>
<dbReference type="PANTHER" id="PTHR35800:SF1">
    <property type="entry name" value="RNA-BINDING PROTEIN KHPB"/>
    <property type="match status" value="1"/>
</dbReference>
<comment type="function">
    <text evidence="6">A probable RNA chaperone. Forms a complex with KhpA which binds to cellular RNA and controls its expression. Plays a role in peptidoglycan (PG) homeostasis and cell length regulation.</text>
</comment>